<dbReference type="AlphaFoldDB" id="A0A9P8WEP4"/>
<name>A0A9P8WEP4_9HYPO</name>
<keyword evidence="3" id="KW-1185">Reference proteome</keyword>
<dbReference type="Proteomes" id="UP000777438">
    <property type="component" value="Unassembled WGS sequence"/>
</dbReference>
<feature type="region of interest" description="Disordered" evidence="1">
    <location>
        <begin position="42"/>
        <end position="90"/>
    </location>
</feature>
<comment type="caution">
    <text evidence="2">The sequence shown here is derived from an EMBL/GenBank/DDBJ whole genome shotgun (WGS) entry which is preliminary data.</text>
</comment>
<reference evidence="2 3" key="1">
    <citation type="journal article" date="2021" name="Nat. Commun.">
        <title>Genetic determinants of endophytism in the Arabidopsis root mycobiome.</title>
        <authorList>
            <person name="Mesny F."/>
            <person name="Miyauchi S."/>
            <person name="Thiergart T."/>
            <person name="Pickel B."/>
            <person name="Atanasova L."/>
            <person name="Karlsson M."/>
            <person name="Huettel B."/>
            <person name="Barry K.W."/>
            <person name="Haridas S."/>
            <person name="Chen C."/>
            <person name="Bauer D."/>
            <person name="Andreopoulos W."/>
            <person name="Pangilinan J."/>
            <person name="LaButti K."/>
            <person name="Riley R."/>
            <person name="Lipzen A."/>
            <person name="Clum A."/>
            <person name="Drula E."/>
            <person name="Henrissat B."/>
            <person name="Kohler A."/>
            <person name="Grigoriev I.V."/>
            <person name="Martin F.M."/>
            <person name="Hacquard S."/>
        </authorList>
    </citation>
    <scope>NUCLEOTIDE SEQUENCE [LARGE SCALE GENOMIC DNA]</scope>
    <source>
        <strain evidence="2 3">MPI-CAGE-CH-0241</strain>
    </source>
</reference>
<evidence type="ECO:0000256" key="1">
    <source>
        <dbReference type="SAM" id="MobiDB-lite"/>
    </source>
</evidence>
<evidence type="ECO:0000313" key="2">
    <source>
        <dbReference type="EMBL" id="KAH6897195.1"/>
    </source>
</evidence>
<protein>
    <submittedName>
        <fullName evidence="2">Uncharacterized protein</fullName>
    </submittedName>
</protein>
<gene>
    <name evidence="2" type="ORF">B0T10DRAFT_602547</name>
</gene>
<dbReference type="EMBL" id="JAGPYM010000003">
    <property type="protein sequence ID" value="KAH6897195.1"/>
    <property type="molecule type" value="Genomic_DNA"/>
</dbReference>
<sequence length="263" mass="29770">MLSHYMPVSQMALNYKSAGYKPFGHMSSGDASSMEMLHPEMARTKRTSGQKASSHSHDPRNSKHHKVHRKKLRIGRSTPNPVPKTLLSSSTPIHPARIQGILSELSESMLFSFNWRTRTRRAPNIVLVNPPAWPHRLKGFLRREKKPFIVRPVEVKIPDEFSIAQCLASIGCAAGGVGVAFVDVEKPEERHYHEYLHEQYLDEDEDEYDAVAEPPVIVVTPPEEDNPDVEMWWDGYILVSAVTQAAAQQSRRRGRGKLNKGFK</sequence>
<feature type="compositionally biased region" description="Basic residues" evidence="1">
    <location>
        <begin position="62"/>
        <end position="74"/>
    </location>
</feature>
<proteinExistence type="predicted"/>
<organism evidence="2 3">
    <name type="scientific">Thelonectria olida</name>
    <dbReference type="NCBI Taxonomy" id="1576542"/>
    <lineage>
        <taxon>Eukaryota</taxon>
        <taxon>Fungi</taxon>
        <taxon>Dikarya</taxon>
        <taxon>Ascomycota</taxon>
        <taxon>Pezizomycotina</taxon>
        <taxon>Sordariomycetes</taxon>
        <taxon>Hypocreomycetidae</taxon>
        <taxon>Hypocreales</taxon>
        <taxon>Nectriaceae</taxon>
        <taxon>Thelonectria</taxon>
    </lineage>
</organism>
<accession>A0A9P8WEP4</accession>
<evidence type="ECO:0000313" key="3">
    <source>
        <dbReference type="Proteomes" id="UP000777438"/>
    </source>
</evidence>